<proteinExistence type="predicted"/>
<organism evidence="1">
    <name type="scientific">Siphoviridae sp. ctM4P7</name>
    <dbReference type="NCBI Taxonomy" id="2826256"/>
    <lineage>
        <taxon>Viruses</taxon>
        <taxon>Duplodnaviria</taxon>
        <taxon>Heunggongvirae</taxon>
        <taxon>Uroviricota</taxon>
        <taxon>Caudoviricetes</taxon>
    </lineage>
</organism>
<dbReference type="EMBL" id="BK015015">
    <property type="protein sequence ID" value="DAD87177.1"/>
    <property type="molecule type" value="Genomic_DNA"/>
</dbReference>
<reference evidence="1" key="1">
    <citation type="journal article" date="2021" name="Proc. Natl. Acad. Sci. U.S.A.">
        <title>A Catalog of Tens of Thousands of Viruses from Human Metagenomes Reveals Hidden Associations with Chronic Diseases.</title>
        <authorList>
            <person name="Tisza M.J."/>
            <person name="Buck C.B."/>
        </authorList>
    </citation>
    <scope>NUCLEOTIDE SEQUENCE</scope>
    <source>
        <strain evidence="1">CtM4P7</strain>
    </source>
</reference>
<protein>
    <submittedName>
        <fullName evidence="1">Peptidase</fullName>
    </submittedName>
</protein>
<name>A0A8S5MXX2_9CAUD</name>
<evidence type="ECO:0000313" key="1">
    <source>
        <dbReference type="EMBL" id="DAD87177.1"/>
    </source>
</evidence>
<sequence length="106" mass="12510">MKVNVLGSEYTVEFKKLDEDSLLKTRDGYCDHSVRKIVVCEFEREEDSIEDLEKYKNDVLRHELVHAFLTESGLQTQSWADNEEMVDWIALQFPKMMKAFQESECL</sequence>
<accession>A0A8S5MXX2</accession>